<feature type="compositionally biased region" description="Basic and acidic residues" evidence="7">
    <location>
        <begin position="351"/>
        <end position="374"/>
    </location>
</feature>
<dbReference type="SUPFAM" id="SSF50911">
    <property type="entry name" value="Mannose 6-phosphate receptor domain"/>
    <property type="match status" value="1"/>
</dbReference>
<dbReference type="Gene3D" id="1.10.238.10">
    <property type="entry name" value="EF-hand"/>
    <property type="match status" value="1"/>
</dbReference>
<dbReference type="AlphaFoldDB" id="A0AAN9B775"/>
<dbReference type="InterPro" id="IPR039794">
    <property type="entry name" value="Gtb1-like"/>
</dbReference>
<feature type="compositionally biased region" description="Pro residues" evidence="7">
    <location>
        <begin position="309"/>
        <end position="319"/>
    </location>
</feature>
<gene>
    <name evidence="11" type="ORF">V1264_022908</name>
</gene>
<dbReference type="PANTHER" id="PTHR12630">
    <property type="entry name" value="N-LINKED OLIGOSACCHARIDE PROCESSING"/>
    <property type="match status" value="1"/>
</dbReference>
<feature type="compositionally biased region" description="Acidic residues" evidence="7">
    <location>
        <begin position="323"/>
        <end position="350"/>
    </location>
</feature>
<proteinExistence type="predicted"/>
<evidence type="ECO:0000313" key="12">
    <source>
        <dbReference type="Proteomes" id="UP001374579"/>
    </source>
</evidence>
<dbReference type="Gene3D" id="2.70.130.10">
    <property type="entry name" value="Mannose-6-phosphate receptor binding domain"/>
    <property type="match status" value="1"/>
</dbReference>
<evidence type="ECO:0000256" key="6">
    <source>
        <dbReference type="SAM" id="Coils"/>
    </source>
</evidence>
<dbReference type="PROSITE" id="PS51914">
    <property type="entry name" value="MRH"/>
    <property type="match status" value="1"/>
</dbReference>
<keyword evidence="3" id="KW-0256">Endoplasmic reticulum</keyword>
<dbReference type="InterPro" id="IPR036607">
    <property type="entry name" value="PRKCSH"/>
</dbReference>
<feature type="domain" description="EF-hand" evidence="9">
    <location>
        <begin position="210"/>
        <end position="245"/>
    </location>
</feature>
<dbReference type="GO" id="GO:0005509">
    <property type="term" value="F:calcium ion binding"/>
    <property type="evidence" value="ECO:0007669"/>
    <property type="project" value="InterPro"/>
</dbReference>
<dbReference type="InterPro" id="IPR011992">
    <property type="entry name" value="EF-hand-dom_pair"/>
</dbReference>
<keyword evidence="2 8" id="KW-0732">Signal</keyword>
<dbReference type="Pfam" id="PF13015">
    <property type="entry name" value="PRKCSH_1"/>
    <property type="match status" value="1"/>
</dbReference>
<dbReference type="SUPFAM" id="SSF47473">
    <property type="entry name" value="EF-hand"/>
    <property type="match status" value="1"/>
</dbReference>
<accession>A0AAN9B775</accession>
<feature type="chain" id="PRO_5043045603" description="Glucosidase 2 subunit beta" evidence="8">
    <location>
        <begin position="18"/>
        <end position="537"/>
    </location>
</feature>
<keyword evidence="6" id="KW-0175">Coiled coil</keyword>
<keyword evidence="5" id="KW-1015">Disulfide bond</keyword>
<reference evidence="11 12" key="1">
    <citation type="submission" date="2024-02" db="EMBL/GenBank/DDBJ databases">
        <title>Chromosome-scale genome assembly of the rough periwinkle Littorina saxatilis.</title>
        <authorList>
            <person name="De Jode A."/>
            <person name="Faria R."/>
            <person name="Formenti G."/>
            <person name="Sims Y."/>
            <person name="Smith T.P."/>
            <person name="Tracey A."/>
            <person name="Wood J.M.D."/>
            <person name="Zagrodzka Z.B."/>
            <person name="Johannesson K."/>
            <person name="Butlin R.K."/>
            <person name="Leder E.H."/>
        </authorList>
    </citation>
    <scope>NUCLEOTIDE SEQUENCE [LARGE SCALE GENOMIC DNA]</scope>
    <source>
        <strain evidence="11">Snail1</strain>
        <tissue evidence="11">Muscle</tissue>
    </source>
</reference>
<evidence type="ECO:0000256" key="5">
    <source>
        <dbReference type="ARBA" id="ARBA00023157"/>
    </source>
</evidence>
<evidence type="ECO:0000256" key="8">
    <source>
        <dbReference type="SAM" id="SignalP"/>
    </source>
</evidence>
<evidence type="ECO:0000259" key="9">
    <source>
        <dbReference type="PROSITE" id="PS50222"/>
    </source>
</evidence>
<evidence type="ECO:0000259" key="10">
    <source>
        <dbReference type="PROSITE" id="PS51914"/>
    </source>
</evidence>
<dbReference type="InterPro" id="IPR009011">
    <property type="entry name" value="Man6P_isomerase_rcpt-bd_dom_sf"/>
</dbReference>
<dbReference type="InterPro" id="IPR018247">
    <property type="entry name" value="EF_Hand_1_Ca_BS"/>
</dbReference>
<dbReference type="PROSITE" id="PS00018">
    <property type="entry name" value="EF_HAND_1"/>
    <property type="match status" value="1"/>
</dbReference>
<dbReference type="PANTHER" id="PTHR12630:SF1">
    <property type="entry name" value="GLUCOSIDASE 2 SUBUNIT BETA"/>
    <property type="match status" value="1"/>
</dbReference>
<evidence type="ECO:0000256" key="3">
    <source>
        <dbReference type="ARBA" id="ARBA00022824"/>
    </source>
</evidence>
<feature type="signal peptide" evidence="8">
    <location>
        <begin position="1"/>
        <end position="17"/>
    </location>
</feature>
<organism evidence="11 12">
    <name type="scientific">Littorina saxatilis</name>
    <dbReference type="NCBI Taxonomy" id="31220"/>
    <lineage>
        <taxon>Eukaryota</taxon>
        <taxon>Metazoa</taxon>
        <taxon>Spiralia</taxon>
        <taxon>Lophotrochozoa</taxon>
        <taxon>Mollusca</taxon>
        <taxon>Gastropoda</taxon>
        <taxon>Caenogastropoda</taxon>
        <taxon>Littorinimorpha</taxon>
        <taxon>Littorinoidea</taxon>
        <taxon>Littorinidae</taxon>
        <taxon>Littorina</taxon>
    </lineage>
</organism>
<sequence length="537" mass="61292">MFYKLLLILSLSFFAQAAERPRGVSSAKASFYQPGKDFKCLTSGETVPWEFVNDDYCDCKDGTDEPGTSACANGFFFCENRGHRGSYIISSRVNDGICDCCDGSDEFDEKIKCGNTCDEIGRKEREEREAFRQLQEQGYKIKQEYMQQGKRAKDEKRARLSELEKQMAELTAARDEIQTRKDEVEAPETEAKERHQKAWEELKAARQAEKDRVKAAHAFAELDANRDNVVDYPEMQKHLEFDIDSDGTVSVEEAREYLDDSDGVDLAKFQDKIWTNIKDIYKPPAEAQETKEALPDEDVATGSQDGTPTPKPVIPPPRQPDGSDFDEDDEEDEEDDRDYYEAEEDEEDRGEDSAKPKEAGEEEEKMPPYDEETQKLIEAADVVRKEYDEAADKVKDAENEVNGLKKYLEVDYGPDEEFSALRDQCFELTDREYTYKLCAFDKSSQRPKAGGIETSLGKWGHWYGPEEDKYDAMKYENGQSCWNGPSRSTHVNLHCGVENKLTGASEPSRCEYQFEFTTPARCKQPEPVTGQHQHTEL</sequence>
<protein>
    <recommendedName>
        <fullName evidence="1">Glucosidase 2 subunit beta</fullName>
    </recommendedName>
</protein>
<dbReference type="InterPro" id="IPR002048">
    <property type="entry name" value="EF_hand_dom"/>
</dbReference>
<dbReference type="EMBL" id="JBAMIC010000011">
    <property type="protein sequence ID" value="KAK7099861.1"/>
    <property type="molecule type" value="Genomic_DNA"/>
</dbReference>
<dbReference type="Pfam" id="PF12999">
    <property type="entry name" value="PRKCSH-like"/>
    <property type="match status" value="1"/>
</dbReference>
<name>A0AAN9B775_9CAEN</name>
<evidence type="ECO:0000313" key="11">
    <source>
        <dbReference type="EMBL" id="KAK7099861.1"/>
    </source>
</evidence>
<dbReference type="GO" id="GO:0017177">
    <property type="term" value="C:glucosidase II complex"/>
    <property type="evidence" value="ECO:0007669"/>
    <property type="project" value="TreeGrafter"/>
</dbReference>
<feature type="domain" description="MRH" evidence="10">
    <location>
        <begin position="423"/>
        <end position="524"/>
    </location>
</feature>
<dbReference type="InterPro" id="IPR044865">
    <property type="entry name" value="MRH_dom"/>
</dbReference>
<dbReference type="GO" id="GO:0006491">
    <property type="term" value="P:N-glycan processing"/>
    <property type="evidence" value="ECO:0007669"/>
    <property type="project" value="TreeGrafter"/>
</dbReference>
<feature type="region of interest" description="Disordered" evidence="7">
    <location>
        <begin position="284"/>
        <end position="374"/>
    </location>
</feature>
<feature type="coiled-coil region" evidence="6">
    <location>
        <begin position="380"/>
        <end position="407"/>
    </location>
</feature>
<comment type="caution">
    <text evidence="11">The sequence shown here is derived from an EMBL/GenBank/DDBJ whole genome shotgun (WGS) entry which is preliminary data.</text>
</comment>
<dbReference type="InterPro" id="IPR028146">
    <property type="entry name" value="PRKCSH_N"/>
</dbReference>
<dbReference type="Proteomes" id="UP001374579">
    <property type="component" value="Unassembled WGS sequence"/>
</dbReference>
<dbReference type="PROSITE" id="PS50222">
    <property type="entry name" value="EF_HAND_2"/>
    <property type="match status" value="1"/>
</dbReference>
<keyword evidence="12" id="KW-1185">Reference proteome</keyword>
<keyword evidence="4" id="KW-0106">Calcium</keyword>
<feature type="coiled-coil region" evidence="6">
    <location>
        <begin position="146"/>
        <end position="183"/>
    </location>
</feature>
<evidence type="ECO:0000256" key="4">
    <source>
        <dbReference type="ARBA" id="ARBA00022837"/>
    </source>
</evidence>
<evidence type="ECO:0000256" key="7">
    <source>
        <dbReference type="SAM" id="MobiDB-lite"/>
    </source>
</evidence>
<evidence type="ECO:0000256" key="1">
    <source>
        <dbReference type="ARBA" id="ARBA00022387"/>
    </source>
</evidence>
<evidence type="ECO:0000256" key="2">
    <source>
        <dbReference type="ARBA" id="ARBA00022729"/>
    </source>
</evidence>